<comment type="similarity">
    <text evidence="2">Belongs to the TFP11/STIP family.</text>
</comment>
<protein>
    <submittedName>
        <fullName evidence="10">Putative tfp11-domain-containing protein</fullName>
    </submittedName>
</protein>
<keyword evidence="6" id="KW-0539">Nucleus</keyword>
<feature type="coiled-coil region" evidence="7">
    <location>
        <begin position="364"/>
        <end position="398"/>
    </location>
</feature>
<gene>
    <name evidence="10" type="ORF">UCDDA912_g08759</name>
</gene>
<dbReference type="PANTHER" id="PTHR23329:SF1">
    <property type="entry name" value="TUFTELIN-INTERACTING PROTEIN 11"/>
    <property type="match status" value="1"/>
</dbReference>
<keyword evidence="11" id="KW-1185">Reference proteome</keyword>
<evidence type="ECO:0000256" key="4">
    <source>
        <dbReference type="ARBA" id="ARBA00022728"/>
    </source>
</evidence>
<feature type="compositionally biased region" description="Basic residues" evidence="8">
    <location>
        <begin position="783"/>
        <end position="800"/>
    </location>
</feature>
<dbReference type="EMBL" id="LCUC01000399">
    <property type="protein sequence ID" value="KKY31263.1"/>
    <property type="molecule type" value="Genomic_DNA"/>
</dbReference>
<proteinExistence type="inferred from homology"/>
<reference evidence="10 11" key="1">
    <citation type="submission" date="2015-05" db="EMBL/GenBank/DDBJ databases">
        <title>Distinctive expansion of gene families associated with plant cell wall degradation and secondary metabolism in the genomes of grapevine trunk pathogens.</title>
        <authorList>
            <person name="Lawrence D.P."/>
            <person name="Travadon R."/>
            <person name="Rolshausen P.E."/>
            <person name="Baumgartner K."/>
        </authorList>
    </citation>
    <scope>NUCLEOTIDE SEQUENCE [LARGE SCALE GENOMIC DNA]</scope>
    <source>
        <strain evidence="10">DA912</strain>
    </source>
</reference>
<dbReference type="InterPro" id="IPR022159">
    <property type="entry name" value="STIP/TFIP11_N"/>
</dbReference>
<sequence>MDPTCAFDPSKMKAAAAEYSSSESEEDDDEYLMPSTNPNADEFADFNPRKRRRTGRDAKESAALGIFGSESEDDKPGKRWKRQTLRNKGMSFVSADDAKKSNEDDAMAEDEDDDEDPERASFFHMNGGKDLEDNEDHDEGPTVPERSFKFGGTNQPLGKGFIPSSTNEPVLKVNDDAPTRPQKAMPSAFSTKGGKTKINAKSFGARMMAKMGFVEGTGLGKEGQGRNVVIEANLRPQKVGLGAVKEKTEQERREEKRQARLRGEVVIDSDEEEKKKKADRKPKYATIEEIKKAAPGLDIPAAFTPILDLTGPGRKMLTSSSGLMTPTAGTTEEDGDLQSKKLVLRAQNDFMAILEEWQGLQERKAFAELQLHQEAQELEELERAVKSQQSTAAIFEELTHLEDEDEVLLSGGDHTKQRWDRTIALLRRADQSTSDLTIREVKDEMASIAVAAIQPIMKDMVENWNPLEDARAQYANDLGSIKELLGLHKSAALPQMRSSATPYESMMYKLWLPHVSRSVREWNVRDAEPLIAVFEAWHSVLPGFLKTQLLEQDIIRRLDEAITKWEPKRKKQHNLPHLWLFPWFQYLPEHHLDPKSSTGLVADVKRKFRQLIDAWDFNRGVIPGLREWRDILRNNHTDQWTPLVLNHILPNMARYIRKNFDVNPSDQQTDVLTAVLDWLDPVSPTMIAEVIAAEVFPKWHEILYQWLIMETVNYEDVAQWCEWWHDEALAGIDDIPSIASEFEKGLHTIEHALELFDLDQDATALPPPEPSYGAAMQKATKTNGHHHHKREPHREKKHHASPFEPTKKDLERSFRHIVEDWCQENDLQFMPERRKVHSEGPLYRITARGDGKGGALTYFKGDKLCVETKNGVEEFTGEPGSNDWDRLMTYAL</sequence>
<reference evidence="10 11" key="2">
    <citation type="submission" date="2015-05" db="EMBL/GenBank/DDBJ databases">
        <authorList>
            <person name="Morales-Cruz A."/>
            <person name="Amrine K.C."/>
            <person name="Cantu D."/>
        </authorList>
    </citation>
    <scope>NUCLEOTIDE SEQUENCE [LARGE SCALE GENOMIC DNA]</scope>
    <source>
        <strain evidence="10">DA912</strain>
    </source>
</reference>
<evidence type="ECO:0000313" key="10">
    <source>
        <dbReference type="EMBL" id="KKY31263.1"/>
    </source>
</evidence>
<dbReference type="Pfam" id="PF01585">
    <property type="entry name" value="G-patch"/>
    <property type="match status" value="1"/>
</dbReference>
<accession>A0A0G2H7R5</accession>
<dbReference type="PANTHER" id="PTHR23329">
    <property type="entry name" value="TUFTELIN-INTERACTING PROTEIN 11-RELATED"/>
    <property type="match status" value="1"/>
</dbReference>
<dbReference type="Proteomes" id="UP000034680">
    <property type="component" value="Unassembled WGS sequence"/>
</dbReference>
<keyword evidence="5" id="KW-0508">mRNA splicing</keyword>
<name>A0A0G2H7R5_9PEZI</name>
<comment type="caution">
    <text evidence="10">The sequence shown here is derived from an EMBL/GenBank/DDBJ whole genome shotgun (WGS) entry which is preliminary data.</text>
</comment>
<evidence type="ECO:0000256" key="1">
    <source>
        <dbReference type="ARBA" id="ARBA00004123"/>
    </source>
</evidence>
<dbReference type="InterPro" id="IPR045211">
    <property type="entry name" value="TFP11/STIP/Ntr1"/>
</dbReference>
<dbReference type="GO" id="GO:0071008">
    <property type="term" value="C:U2-type post-mRNA release spliceosomal complex"/>
    <property type="evidence" value="ECO:0007669"/>
    <property type="project" value="TreeGrafter"/>
</dbReference>
<dbReference type="Pfam" id="PF07842">
    <property type="entry name" value="GCFC"/>
    <property type="match status" value="1"/>
</dbReference>
<keyword evidence="4" id="KW-0747">Spliceosome</keyword>
<keyword evidence="3" id="KW-0507">mRNA processing</keyword>
<dbReference type="OrthoDB" id="4822at2759"/>
<feature type="compositionally biased region" description="Acidic residues" evidence="8">
    <location>
        <begin position="104"/>
        <end position="117"/>
    </location>
</feature>
<feature type="region of interest" description="Disordered" evidence="8">
    <location>
        <begin position="1"/>
        <end position="195"/>
    </location>
</feature>
<dbReference type="Pfam" id="PF12457">
    <property type="entry name" value="TIP_N"/>
    <property type="match status" value="1"/>
</dbReference>
<keyword evidence="7" id="KW-0175">Coiled coil</keyword>
<evidence type="ECO:0000259" key="9">
    <source>
        <dbReference type="PROSITE" id="PS50174"/>
    </source>
</evidence>
<dbReference type="GO" id="GO:0003676">
    <property type="term" value="F:nucleic acid binding"/>
    <property type="evidence" value="ECO:0007669"/>
    <property type="project" value="InterPro"/>
</dbReference>
<dbReference type="STRING" id="1214573.A0A0G2H7R5"/>
<evidence type="ECO:0000256" key="2">
    <source>
        <dbReference type="ARBA" id="ARBA00010900"/>
    </source>
</evidence>
<evidence type="ECO:0000256" key="5">
    <source>
        <dbReference type="ARBA" id="ARBA00023187"/>
    </source>
</evidence>
<dbReference type="PROSITE" id="PS50174">
    <property type="entry name" value="G_PATCH"/>
    <property type="match status" value="1"/>
</dbReference>
<organism evidence="10 11">
    <name type="scientific">Diaporthe ampelina</name>
    <dbReference type="NCBI Taxonomy" id="1214573"/>
    <lineage>
        <taxon>Eukaryota</taxon>
        <taxon>Fungi</taxon>
        <taxon>Dikarya</taxon>
        <taxon>Ascomycota</taxon>
        <taxon>Pezizomycotina</taxon>
        <taxon>Sordariomycetes</taxon>
        <taxon>Sordariomycetidae</taxon>
        <taxon>Diaporthales</taxon>
        <taxon>Diaporthaceae</taxon>
        <taxon>Diaporthe</taxon>
    </lineage>
</organism>
<comment type="subcellular location">
    <subcellularLocation>
        <location evidence="1">Nucleus</location>
    </subcellularLocation>
</comment>
<feature type="domain" description="G-patch" evidence="9">
    <location>
        <begin position="200"/>
        <end position="246"/>
    </location>
</feature>
<evidence type="ECO:0000256" key="6">
    <source>
        <dbReference type="ARBA" id="ARBA00023242"/>
    </source>
</evidence>
<evidence type="ECO:0000256" key="8">
    <source>
        <dbReference type="SAM" id="MobiDB-lite"/>
    </source>
</evidence>
<dbReference type="InterPro" id="IPR000467">
    <property type="entry name" value="G_patch_dom"/>
</dbReference>
<evidence type="ECO:0000313" key="11">
    <source>
        <dbReference type="Proteomes" id="UP000034680"/>
    </source>
</evidence>
<evidence type="ECO:0000256" key="7">
    <source>
        <dbReference type="SAM" id="Coils"/>
    </source>
</evidence>
<dbReference type="AlphaFoldDB" id="A0A0G2H7R5"/>
<dbReference type="SMART" id="SM00443">
    <property type="entry name" value="G_patch"/>
    <property type="match status" value="1"/>
</dbReference>
<dbReference type="GO" id="GO:0000390">
    <property type="term" value="P:spliceosomal complex disassembly"/>
    <property type="evidence" value="ECO:0007669"/>
    <property type="project" value="InterPro"/>
</dbReference>
<dbReference type="InterPro" id="IPR022783">
    <property type="entry name" value="GCFC_dom"/>
</dbReference>
<evidence type="ECO:0000256" key="3">
    <source>
        <dbReference type="ARBA" id="ARBA00022664"/>
    </source>
</evidence>
<feature type="region of interest" description="Disordered" evidence="8">
    <location>
        <begin position="764"/>
        <end position="805"/>
    </location>
</feature>